<evidence type="ECO:0000259" key="3">
    <source>
        <dbReference type="Pfam" id="PF00496"/>
    </source>
</evidence>
<organism evidence="4 5">
    <name type="scientific">Pseudonocardia nematodicida</name>
    <dbReference type="NCBI Taxonomy" id="1206997"/>
    <lineage>
        <taxon>Bacteria</taxon>
        <taxon>Bacillati</taxon>
        <taxon>Actinomycetota</taxon>
        <taxon>Actinomycetes</taxon>
        <taxon>Pseudonocardiales</taxon>
        <taxon>Pseudonocardiaceae</taxon>
        <taxon>Pseudonocardia</taxon>
    </lineage>
</organism>
<dbReference type="InterPro" id="IPR030678">
    <property type="entry name" value="Peptide/Ni-bd"/>
</dbReference>
<dbReference type="SUPFAM" id="SSF53850">
    <property type="entry name" value="Periplasmic binding protein-like II"/>
    <property type="match status" value="1"/>
</dbReference>
<dbReference type="Proteomes" id="UP001494902">
    <property type="component" value="Unassembled WGS sequence"/>
</dbReference>
<dbReference type="Pfam" id="PF00496">
    <property type="entry name" value="SBP_bac_5"/>
    <property type="match status" value="1"/>
</dbReference>
<name>A0ABV1KEP6_9PSEU</name>
<feature type="domain" description="Solute-binding protein family 5" evidence="3">
    <location>
        <begin position="79"/>
        <end position="404"/>
    </location>
</feature>
<reference evidence="4 5" key="1">
    <citation type="submission" date="2024-03" db="EMBL/GenBank/DDBJ databases">
        <title>Draft genome sequence of Pseudonocardia nematodicida JCM 31783.</title>
        <authorList>
            <person name="Butdee W."/>
            <person name="Duangmal K."/>
        </authorList>
    </citation>
    <scope>NUCLEOTIDE SEQUENCE [LARGE SCALE GENOMIC DNA]</scope>
    <source>
        <strain evidence="4 5">JCM 31783</strain>
    </source>
</reference>
<keyword evidence="5" id="KW-1185">Reference proteome</keyword>
<evidence type="ECO:0000256" key="2">
    <source>
        <dbReference type="SAM" id="SignalP"/>
    </source>
</evidence>
<comment type="caution">
    <text evidence="4">The sequence shown here is derived from an EMBL/GenBank/DDBJ whole genome shotgun (WGS) entry which is preliminary data.</text>
</comment>
<dbReference type="PANTHER" id="PTHR30290:SF38">
    <property type="entry name" value="D,D-DIPEPTIDE-BINDING PERIPLASMIC PROTEIN DDPA-RELATED"/>
    <property type="match status" value="1"/>
</dbReference>
<feature type="signal peptide" evidence="2">
    <location>
        <begin position="1"/>
        <end position="21"/>
    </location>
</feature>
<dbReference type="PIRSF" id="PIRSF002741">
    <property type="entry name" value="MppA"/>
    <property type="match status" value="1"/>
</dbReference>
<proteinExistence type="predicted"/>
<dbReference type="InterPro" id="IPR000914">
    <property type="entry name" value="SBP_5_dom"/>
</dbReference>
<dbReference type="RefSeq" id="WP_349300011.1">
    <property type="nucleotide sequence ID" value="NZ_JBEDNQ010000009.1"/>
</dbReference>
<dbReference type="EMBL" id="JBEDNQ010000009">
    <property type="protein sequence ID" value="MEQ3552940.1"/>
    <property type="molecule type" value="Genomic_DNA"/>
</dbReference>
<dbReference type="InterPro" id="IPR039424">
    <property type="entry name" value="SBP_5"/>
</dbReference>
<feature type="chain" id="PRO_5046671065" evidence="2">
    <location>
        <begin position="22"/>
        <end position="498"/>
    </location>
</feature>
<dbReference type="Gene3D" id="3.10.105.10">
    <property type="entry name" value="Dipeptide-binding Protein, Domain 3"/>
    <property type="match status" value="1"/>
</dbReference>
<evidence type="ECO:0000313" key="4">
    <source>
        <dbReference type="EMBL" id="MEQ3552940.1"/>
    </source>
</evidence>
<dbReference type="PANTHER" id="PTHR30290">
    <property type="entry name" value="PERIPLASMIC BINDING COMPONENT OF ABC TRANSPORTER"/>
    <property type="match status" value="1"/>
</dbReference>
<dbReference type="Gene3D" id="3.40.190.10">
    <property type="entry name" value="Periplasmic binding protein-like II"/>
    <property type="match status" value="1"/>
</dbReference>
<evidence type="ECO:0000256" key="1">
    <source>
        <dbReference type="ARBA" id="ARBA00022729"/>
    </source>
</evidence>
<protein>
    <submittedName>
        <fullName evidence="4">ABC transporter substrate-binding protein</fullName>
    </submittedName>
</protein>
<keyword evidence="1 2" id="KW-0732">Signal</keyword>
<evidence type="ECO:0000313" key="5">
    <source>
        <dbReference type="Proteomes" id="UP001494902"/>
    </source>
</evidence>
<gene>
    <name evidence="4" type="ORF">WIS52_20945</name>
</gene>
<sequence length="498" mass="52703">MPASIAAARLLALAVAALALAGCAAGPAASGSAPGEVTVALSRAPASLDYTRNAGVAIPQALLYNVYEPLVKIDSEGAVVPLLASSWTVDDARTSYTFTLREGVEFADGRPLTADDVVASFDALPDWTNAVAGQLSGIVATEAVSPQVVRVELDEPDNAFLTALAGPAGTVFAAGGTDDLATRTLGTGPYTVESYDSGVSMRMVAHEGYWGGPPPMERITLDYYTDPTAQTNALMTGGADAALGVDAPQLLPQFENSPDFTVTTGSTDAEMVLSMNNAAAPFDDVRLRRAVRHAVDSDGVREVAAEGYGIPLATMVPPTDPWYEDRPDPYPYDPERARELLAEAGDPHPAISFKVPNLPQYVRVGQTVQSYLEAAGFRVDMRILEFPAVWLGEVLTGHDYQLAVIIHSEPRDIVQFSDPDYYFGYDDPAADAVLAAARSGPPGEYAAGMRDYARMISEGAAADFLYLTQWINVVSAEVSGAPENSTSESIDLTRLARG</sequence>
<accession>A0ABV1KEP6</accession>